<organism evidence="1 2">
    <name type="scientific">Rhododendron molle</name>
    <name type="common">Chinese azalea</name>
    <name type="synonym">Azalea mollis</name>
    <dbReference type="NCBI Taxonomy" id="49168"/>
    <lineage>
        <taxon>Eukaryota</taxon>
        <taxon>Viridiplantae</taxon>
        <taxon>Streptophyta</taxon>
        <taxon>Embryophyta</taxon>
        <taxon>Tracheophyta</taxon>
        <taxon>Spermatophyta</taxon>
        <taxon>Magnoliopsida</taxon>
        <taxon>eudicotyledons</taxon>
        <taxon>Gunneridae</taxon>
        <taxon>Pentapetalae</taxon>
        <taxon>asterids</taxon>
        <taxon>Ericales</taxon>
        <taxon>Ericaceae</taxon>
        <taxon>Ericoideae</taxon>
        <taxon>Rhodoreae</taxon>
        <taxon>Rhododendron</taxon>
    </lineage>
</organism>
<proteinExistence type="predicted"/>
<evidence type="ECO:0000313" key="2">
    <source>
        <dbReference type="Proteomes" id="UP001062846"/>
    </source>
</evidence>
<name>A0ACC0PQM0_RHOML</name>
<sequence>MSSKKAQKRWSVRLSLSLSYRGRIVLGSNSEGFCGITRLGGEFVAMNVGGEIRDSCVSVQSIIRVLMVPSASWVLVATVGVGLSPQAFQLRVTFEKDAQKQEATWERQHEIAGEKIYSWWDEFSSSKAKLEVAVVKVIQTDAIPVLEKLHKVIL</sequence>
<accession>A0ACC0PQM0</accession>
<evidence type="ECO:0000313" key="1">
    <source>
        <dbReference type="EMBL" id="KAI8568023.1"/>
    </source>
</evidence>
<reference evidence="1" key="1">
    <citation type="submission" date="2022-02" db="EMBL/GenBank/DDBJ databases">
        <title>Plant Genome Project.</title>
        <authorList>
            <person name="Zhang R.-G."/>
        </authorList>
    </citation>
    <scope>NUCLEOTIDE SEQUENCE</scope>
    <source>
        <strain evidence="1">AT1</strain>
    </source>
</reference>
<comment type="caution">
    <text evidence="1">The sequence shown here is derived from an EMBL/GenBank/DDBJ whole genome shotgun (WGS) entry which is preliminary data.</text>
</comment>
<dbReference type="EMBL" id="CM046389">
    <property type="protein sequence ID" value="KAI8568023.1"/>
    <property type="molecule type" value="Genomic_DNA"/>
</dbReference>
<keyword evidence="2" id="KW-1185">Reference proteome</keyword>
<gene>
    <name evidence="1" type="ORF">RHMOL_Rhmol02G0166500</name>
</gene>
<protein>
    <submittedName>
        <fullName evidence="1">Uncharacterized protein</fullName>
    </submittedName>
</protein>
<dbReference type="Proteomes" id="UP001062846">
    <property type="component" value="Chromosome 2"/>
</dbReference>